<feature type="transmembrane region" description="Helical" evidence="7">
    <location>
        <begin position="286"/>
        <end position="306"/>
    </location>
</feature>
<evidence type="ECO:0000259" key="9">
    <source>
        <dbReference type="PROSITE" id="PS50928"/>
    </source>
</evidence>
<dbReference type="InterPro" id="IPR035906">
    <property type="entry name" value="MetI-like_sf"/>
</dbReference>
<evidence type="ECO:0000256" key="2">
    <source>
        <dbReference type="ARBA" id="ARBA00022448"/>
    </source>
</evidence>
<feature type="region of interest" description="Disordered" evidence="8">
    <location>
        <begin position="1"/>
        <end position="21"/>
    </location>
</feature>
<evidence type="ECO:0000313" key="10">
    <source>
        <dbReference type="EMBL" id="ATX70826.1"/>
    </source>
</evidence>
<evidence type="ECO:0000256" key="3">
    <source>
        <dbReference type="ARBA" id="ARBA00022475"/>
    </source>
</evidence>
<sequence>MENKSKSSPENLESSSQSKTEIIKNSKLETLFEEVSLDEQVSGGAKFAWEKTKYGLSKFNQSRIEFLNRTPLLSYSVKRILYAIVTLYLAMIVMYVLLRIVTPDSVYIADINLDKMGVSAGDPIYYQLIENRKRLLGVDGPLISQIFKYLNNITPLWRKTILLDPSFEVVNGNLEIVGREVKMWMYLGVIFGRSTGIPLGTMVQTSFAESMPVSFKVGALAVLLSYALGMPLGILAAKYKEKWQDTSINGVNLIILAIPSLVIIKILYELSIYYLGAGARWEDADLFTKMFPIIGVMLLIMPSIVVNTRRYVIDEMTADYTKFAMSKGLSNSYVFYVHVFRNASLRLVKNIPEIFILTMFGSSILVEQHWNIPGMSKFILAGVRDRDTFVVLGYIYVSAGIGIFANLLGDLALAILDPRVKLTSK</sequence>
<dbReference type="Gene3D" id="1.10.3720.10">
    <property type="entry name" value="MetI-like"/>
    <property type="match status" value="1"/>
</dbReference>
<dbReference type="PANTHER" id="PTHR30465:SF0">
    <property type="entry name" value="OLIGOPEPTIDE TRANSPORT SYSTEM PERMEASE PROTEIN APPB"/>
    <property type="match status" value="1"/>
</dbReference>
<dbReference type="PANTHER" id="PTHR30465">
    <property type="entry name" value="INNER MEMBRANE ABC TRANSPORTER"/>
    <property type="match status" value="1"/>
</dbReference>
<feature type="transmembrane region" description="Helical" evidence="7">
    <location>
        <begin position="80"/>
        <end position="98"/>
    </location>
</feature>
<feature type="transmembrane region" description="Helical" evidence="7">
    <location>
        <begin position="251"/>
        <end position="274"/>
    </location>
</feature>
<dbReference type="InterPro" id="IPR000515">
    <property type="entry name" value="MetI-like"/>
</dbReference>
<keyword evidence="2 7" id="KW-0813">Transport</keyword>
<name>A0A1Y0L0V7_9MOLU</name>
<accession>A0A1Y0L0V7</accession>
<dbReference type="CDD" id="cd06261">
    <property type="entry name" value="TM_PBP2"/>
    <property type="match status" value="1"/>
</dbReference>
<comment type="subcellular location">
    <subcellularLocation>
        <location evidence="1 7">Cell membrane</location>
        <topology evidence="1 7">Multi-pass membrane protein</topology>
    </subcellularLocation>
</comment>
<keyword evidence="5 7" id="KW-1133">Transmembrane helix</keyword>
<dbReference type="NCBIfam" id="NF043081">
    <property type="entry name" value="MMSYN1_0165"/>
    <property type="match status" value="1"/>
</dbReference>
<keyword evidence="6 7" id="KW-0472">Membrane</keyword>
<feature type="transmembrane region" description="Helical" evidence="7">
    <location>
        <begin position="217"/>
        <end position="239"/>
    </location>
</feature>
<dbReference type="RefSeq" id="WP_100254385.1">
    <property type="nucleotide sequence ID" value="NZ_CP015819.1"/>
</dbReference>
<keyword evidence="4 7" id="KW-0812">Transmembrane</keyword>
<protein>
    <submittedName>
        <fullName evidence="10">Oligopeptide ABC transporter permease</fullName>
    </submittedName>
</protein>
<dbReference type="EMBL" id="CP024870">
    <property type="protein sequence ID" value="ATX70826.1"/>
    <property type="molecule type" value="Genomic_DNA"/>
</dbReference>
<dbReference type="AlphaFoldDB" id="A0A1Y0L0V7"/>
<feature type="transmembrane region" description="Helical" evidence="7">
    <location>
        <begin position="392"/>
        <end position="416"/>
    </location>
</feature>
<proteinExistence type="inferred from homology"/>
<evidence type="ECO:0000313" key="11">
    <source>
        <dbReference type="Proteomes" id="UP000231179"/>
    </source>
</evidence>
<feature type="domain" description="ABC transmembrane type-1" evidence="9">
    <location>
        <begin position="211"/>
        <end position="413"/>
    </location>
</feature>
<feature type="compositionally biased region" description="Low complexity" evidence="8">
    <location>
        <begin position="8"/>
        <end position="19"/>
    </location>
</feature>
<gene>
    <name evidence="10" type="primary">oppB</name>
    <name evidence="10" type="ORF">SCLAR_v1c05070</name>
</gene>
<dbReference type="SUPFAM" id="SSF161098">
    <property type="entry name" value="MetI-like"/>
    <property type="match status" value="1"/>
</dbReference>
<keyword evidence="3" id="KW-1003">Cell membrane</keyword>
<comment type="similarity">
    <text evidence="7">Belongs to the binding-protein-dependent transport system permease family.</text>
</comment>
<keyword evidence="11" id="KW-1185">Reference proteome</keyword>
<reference evidence="10 11" key="1">
    <citation type="submission" date="2017-11" db="EMBL/GenBank/DDBJ databases">
        <title>Complete genome sequence of Spiroplasma clarkii CN-5 (DSM 19994).</title>
        <authorList>
            <person name="Tsai Y.-M."/>
            <person name="Chang A."/>
            <person name="Lo W.-S."/>
            <person name="Kuo C.-H."/>
        </authorList>
    </citation>
    <scope>NUCLEOTIDE SEQUENCE [LARGE SCALE GENOMIC DNA]</scope>
    <source>
        <strain evidence="10 11">CN-5</strain>
    </source>
</reference>
<dbReference type="GO" id="GO:0005886">
    <property type="term" value="C:plasma membrane"/>
    <property type="evidence" value="ECO:0007669"/>
    <property type="project" value="UniProtKB-SubCell"/>
</dbReference>
<feature type="transmembrane region" description="Helical" evidence="7">
    <location>
        <begin position="184"/>
        <end position="205"/>
    </location>
</feature>
<evidence type="ECO:0000256" key="1">
    <source>
        <dbReference type="ARBA" id="ARBA00004651"/>
    </source>
</evidence>
<organism evidence="10 11">
    <name type="scientific">Spiroplasma clarkii</name>
    <dbReference type="NCBI Taxonomy" id="2139"/>
    <lineage>
        <taxon>Bacteria</taxon>
        <taxon>Bacillati</taxon>
        <taxon>Mycoplasmatota</taxon>
        <taxon>Mollicutes</taxon>
        <taxon>Entomoplasmatales</taxon>
        <taxon>Spiroplasmataceae</taxon>
        <taxon>Spiroplasma</taxon>
    </lineage>
</organism>
<dbReference type="PROSITE" id="PS50928">
    <property type="entry name" value="ABC_TM1"/>
    <property type="match status" value="1"/>
</dbReference>
<dbReference type="GO" id="GO:0055085">
    <property type="term" value="P:transmembrane transport"/>
    <property type="evidence" value="ECO:0007669"/>
    <property type="project" value="InterPro"/>
</dbReference>
<dbReference type="Proteomes" id="UP000231179">
    <property type="component" value="Chromosome"/>
</dbReference>
<evidence type="ECO:0000256" key="5">
    <source>
        <dbReference type="ARBA" id="ARBA00022989"/>
    </source>
</evidence>
<evidence type="ECO:0000256" key="7">
    <source>
        <dbReference type="RuleBase" id="RU363032"/>
    </source>
</evidence>
<evidence type="ECO:0000256" key="8">
    <source>
        <dbReference type="SAM" id="MobiDB-lite"/>
    </source>
</evidence>
<dbReference type="Pfam" id="PF00528">
    <property type="entry name" value="BPD_transp_1"/>
    <property type="match status" value="1"/>
</dbReference>
<dbReference type="KEGG" id="scla:SCLARK_00773"/>
<evidence type="ECO:0000256" key="6">
    <source>
        <dbReference type="ARBA" id="ARBA00023136"/>
    </source>
</evidence>
<dbReference type="OrthoDB" id="9773221at2"/>
<evidence type="ECO:0000256" key="4">
    <source>
        <dbReference type="ARBA" id="ARBA00022692"/>
    </source>
</evidence>